<reference evidence="3" key="1">
    <citation type="journal article" date="2019" name="Int. J. Syst. Evol. Microbiol.">
        <title>The Global Catalogue of Microorganisms (GCM) 10K type strain sequencing project: providing services to taxonomists for standard genome sequencing and annotation.</title>
        <authorList>
            <consortium name="The Broad Institute Genomics Platform"/>
            <consortium name="The Broad Institute Genome Sequencing Center for Infectious Disease"/>
            <person name="Wu L."/>
            <person name="Ma J."/>
        </authorList>
    </citation>
    <scope>NUCLEOTIDE SEQUENCE [LARGE SCALE GENOMIC DNA]</scope>
    <source>
        <strain evidence="3">CGMCC 4.7466</strain>
    </source>
</reference>
<organism evidence="2 3">
    <name type="scientific">Negadavirga shengliensis</name>
    <dbReference type="NCBI Taxonomy" id="1389218"/>
    <lineage>
        <taxon>Bacteria</taxon>
        <taxon>Pseudomonadati</taxon>
        <taxon>Bacteroidota</taxon>
        <taxon>Cytophagia</taxon>
        <taxon>Cytophagales</taxon>
        <taxon>Cyclobacteriaceae</taxon>
        <taxon>Negadavirga</taxon>
    </lineage>
</organism>
<feature type="transmembrane region" description="Helical" evidence="1">
    <location>
        <begin position="134"/>
        <end position="154"/>
    </location>
</feature>
<proteinExistence type="predicted"/>
<evidence type="ECO:0000313" key="2">
    <source>
        <dbReference type="EMBL" id="MFC4874432.1"/>
    </source>
</evidence>
<feature type="transmembrane region" description="Helical" evidence="1">
    <location>
        <begin position="62"/>
        <end position="81"/>
    </location>
</feature>
<comment type="caution">
    <text evidence="2">The sequence shown here is derived from an EMBL/GenBank/DDBJ whole genome shotgun (WGS) entry which is preliminary data.</text>
</comment>
<name>A0ABV9T6R5_9BACT</name>
<keyword evidence="1" id="KW-1133">Transmembrane helix</keyword>
<dbReference type="EMBL" id="JBHSJJ010000018">
    <property type="protein sequence ID" value="MFC4874432.1"/>
    <property type="molecule type" value="Genomic_DNA"/>
</dbReference>
<gene>
    <name evidence="2" type="ORF">ACFPFU_22200</name>
</gene>
<evidence type="ECO:0008006" key="4">
    <source>
        <dbReference type="Google" id="ProtNLM"/>
    </source>
</evidence>
<evidence type="ECO:0000256" key="1">
    <source>
        <dbReference type="SAM" id="Phobius"/>
    </source>
</evidence>
<evidence type="ECO:0000313" key="3">
    <source>
        <dbReference type="Proteomes" id="UP001595818"/>
    </source>
</evidence>
<feature type="transmembrane region" description="Helical" evidence="1">
    <location>
        <begin position="31"/>
        <end position="50"/>
    </location>
</feature>
<keyword evidence="1" id="KW-0812">Transmembrane</keyword>
<sequence>MILLLPGLWLGVGEAWLRPLFPTTHAFYNDWASHFLYISIFLLGFVIVSSSHLQERIRNLRWYALGTGLLLVTVLYTQFWISETGFAMMGPRVYRYIISINRWCWLLAILGFAFRHLNKKSAYLPKLNEMVYPFYILHQTVIILLGFFVKDLAWTVGEKFSVVVIATFMICYGTIRYFIMKFDFLRLLFGLKPIQQKQLPYVKDSIETGNIPA</sequence>
<dbReference type="PANTHER" id="PTHR36927:SF3">
    <property type="entry name" value="GLUCANS BIOSYNTHESIS PROTEIN C"/>
    <property type="match status" value="1"/>
</dbReference>
<dbReference type="InterPro" id="IPR050623">
    <property type="entry name" value="Glucan_succinyl_AcylTrfase"/>
</dbReference>
<dbReference type="RefSeq" id="WP_377068273.1">
    <property type="nucleotide sequence ID" value="NZ_JBHSJJ010000018.1"/>
</dbReference>
<keyword evidence="3" id="KW-1185">Reference proteome</keyword>
<protein>
    <recommendedName>
        <fullName evidence="4">Acyltransferase 3 domain-containing protein</fullName>
    </recommendedName>
</protein>
<feature type="transmembrane region" description="Helical" evidence="1">
    <location>
        <begin position="160"/>
        <end position="179"/>
    </location>
</feature>
<dbReference type="Proteomes" id="UP001595818">
    <property type="component" value="Unassembled WGS sequence"/>
</dbReference>
<keyword evidence="1" id="KW-0472">Membrane</keyword>
<dbReference type="PANTHER" id="PTHR36927">
    <property type="entry name" value="BLR4337 PROTEIN"/>
    <property type="match status" value="1"/>
</dbReference>
<feature type="transmembrane region" description="Helical" evidence="1">
    <location>
        <begin position="93"/>
        <end position="114"/>
    </location>
</feature>
<accession>A0ABV9T6R5</accession>